<feature type="domain" description="DUF6869" evidence="1">
    <location>
        <begin position="47"/>
        <end position="148"/>
    </location>
</feature>
<organism evidence="2 3">
    <name type="scientific">Terriglobus albidus</name>
    <dbReference type="NCBI Taxonomy" id="1592106"/>
    <lineage>
        <taxon>Bacteria</taxon>
        <taxon>Pseudomonadati</taxon>
        <taxon>Acidobacteriota</taxon>
        <taxon>Terriglobia</taxon>
        <taxon>Terriglobales</taxon>
        <taxon>Acidobacteriaceae</taxon>
        <taxon>Terriglobus</taxon>
    </lineage>
</organism>
<gene>
    <name evidence="2" type="ORF">FTW19_22325</name>
</gene>
<dbReference type="Proteomes" id="UP000321820">
    <property type="component" value="Chromosome"/>
</dbReference>
<evidence type="ECO:0000313" key="2">
    <source>
        <dbReference type="EMBL" id="QEE30478.1"/>
    </source>
</evidence>
<protein>
    <recommendedName>
        <fullName evidence="1">DUF6869 domain-containing protein</fullName>
    </recommendedName>
</protein>
<dbReference type="OrthoDB" id="119666at2"/>
<dbReference type="InterPro" id="IPR049221">
    <property type="entry name" value="DUF6869"/>
</dbReference>
<dbReference type="EMBL" id="CP042806">
    <property type="protein sequence ID" value="QEE30478.1"/>
    <property type="molecule type" value="Genomic_DNA"/>
</dbReference>
<evidence type="ECO:0000313" key="3">
    <source>
        <dbReference type="Proteomes" id="UP000321820"/>
    </source>
</evidence>
<keyword evidence="3" id="KW-1185">Reference proteome</keyword>
<dbReference type="AlphaFoldDB" id="A0A5B9EE33"/>
<sequence>MRTAHKVGRTFAETDVNEARYADGMFPEELNTLAQDWIRYQVAAKGSSEREETWYAVQMAFDLVDGEPDTLWGLILAVLARDRSNTIMENLSAGPMEDLLVKHGPLFIENVERQAKADPTFARMLGGVWKNRMNDDIWERMCKVRDRRGWDGLPG</sequence>
<dbReference type="KEGG" id="talb:FTW19_22325"/>
<accession>A0A5B9EE33</accession>
<proteinExistence type="predicted"/>
<name>A0A5B9EE33_9BACT</name>
<evidence type="ECO:0000259" key="1">
    <source>
        <dbReference type="Pfam" id="PF21746"/>
    </source>
</evidence>
<reference evidence="2 3" key="1">
    <citation type="submission" date="2019-08" db="EMBL/GenBank/DDBJ databases">
        <title>Complete genome sequence of Terriglobus albidus strain ORNL.</title>
        <authorList>
            <person name="Podar M."/>
        </authorList>
    </citation>
    <scope>NUCLEOTIDE SEQUENCE [LARGE SCALE GENOMIC DNA]</scope>
    <source>
        <strain evidence="2 3">ORNL</strain>
    </source>
</reference>
<dbReference type="RefSeq" id="WP_147649791.1">
    <property type="nucleotide sequence ID" value="NZ_CP042806.1"/>
</dbReference>
<dbReference type="Pfam" id="PF21746">
    <property type="entry name" value="DUF6869"/>
    <property type="match status" value="1"/>
</dbReference>